<name>A0A7W8GAJ8_9SPIR</name>
<dbReference type="RefSeq" id="WP_184660592.1">
    <property type="nucleotide sequence ID" value="NZ_CP031518.1"/>
</dbReference>
<comment type="caution">
    <text evidence="2">The sequence shown here is derived from an EMBL/GenBank/DDBJ whole genome shotgun (WGS) entry which is preliminary data.</text>
</comment>
<dbReference type="NCBIfam" id="TIGR01764">
    <property type="entry name" value="excise"/>
    <property type="match status" value="1"/>
</dbReference>
<reference evidence="2 3" key="1">
    <citation type="submission" date="2020-08" db="EMBL/GenBank/DDBJ databases">
        <title>Genomic Encyclopedia of Type Strains, Phase IV (KMG-IV): sequencing the most valuable type-strain genomes for metagenomic binning, comparative biology and taxonomic classification.</title>
        <authorList>
            <person name="Goeker M."/>
        </authorList>
    </citation>
    <scope>NUCLEOTIDE SEQUENCE [LARGE SCALE GENOMIC DNA]</scope>
    <source>
        <strain evidence="2 3">DSM 103462</strain>
    </source>
</reference>
<proteinExistence type="predicted"/>
<dbReference type="Proteomes" id="UP000518887">
    <property type="component" value="Unassembled WGS sequence"/>
</dbReference>
<dbReference type="AlphaFoldDB" id="A0A7W8GAJ8"/>
<sequence length="90" mass="9887">MKNEKSMIVEFPEKTLFTRAEAAALLSIGLSTLDSLISDEELPRIRLSKRVLFARGDLEAYILSHRSTGGRKIPYPESAKVEVELPGGAA</sequence>
<dbReference type="Pfam" id="PF12728">
    <property type="entry name" value="HTH_17"/>
    <property type="match status" value="1"/>
</dbReference>
<evidence type="ECO:0000313" key="2">
    <source>
        <dbReference type="EMBL" id="MBB5226899.1"/>
    </source>
</evidence>
<evidence type="ECO:0000313" key="3">
    <source>
        <dbReference type="Proteomes" id="UP000518887"/>
    </source>
</evidence>
<dbReference type="InterPro" id="IPR041657">
    <property type="entry name" value="HTH_17"/>
</dbReference>
<feature type="domain" description="Helix-turn-helix" evidence="1">
    <location>
        <begin position="16"/>
        <end position="65"/>
    </location>
</feature>
<dbReference type="GO" id="GO:0003677">
    <property type="term" value="F:DNA binding"/>
    <property type="evidence" value="ECO:0007669"/>
    <property type="project" value="InterPro"/>
</dbReference>
<accession>A0A7W8GAJ8</accession>
<gene>
    <name evidence="2" type="ORF">HNP76_002287</name>
</gene>
<protein>
    <submittedName>
        <fullName evidence="2">Excisionase family DNA binding protein</fullName>
    </submittedName>
</protein>
<keyword evidence="3" id="KW-1185">Reference proteome</keyword>
<evidence type="ECO:0000259" key="1">
    <source>
        <dbReference type="Pfam" id="PF12728"/>
    </source>
</evidence>
<dbReference type="EMBL" id="JACHFQ010000007">
    <property type="protein sequence ID" value="MBB5226899.1"/>
    <property type="molecule type" value="Genomic_DNA"/>
</dbReference>
<dbReference type="InterPro" id="IPR010093">
    <property type="entry name" value="SinI_DNA-bd"/>
</dbReference>
<organism evidence="2 3">
    <name type="scientific">Treponema ruminis</name>
    <dbReference type="NCBI Taxonomy" id="744515"/>
    <lineage>
        <taxon>Bacteria</taxon>
        <taxon>Pseudomonadati</taxon>
        <taxon>Spirochaetota</taxon>
        <taxon>Spirochaetia</taxon>
        <taxon>Spirochaetales</taxon>
        <taxon>Treponemataceae</taxon>
        <taxon>Treponema</taxon>
    </lineage>
</organism>